<name>A0A6C0LAP7_9ZZZZ</name>
<sequence length="140" mass="15458">MSKRTHDYGISMSKSGICLQIILFYLGLSSMVCDGTCNCSHDLSLNECVEKYRQNGWYNLGNIITNVIRFGAEKWNLTPEQLRIVYGFLNGQLKVVYKAKGLAAQGLLINTSGAKKYLVDGPKPEGAKAPRIEVLEVAVV</sequence>
<evidence type="ECO:0000313" key="1">
    <source>
        <dbReference type="EMBL" id="QHU28036.1"/>
    </source>
</evidence>
<reference evidence="1" key="1">
    <citation type="journal article" date="2020" name="Nature">
        <title>Giant virus diversity and host interactions through global metagenomics.</title>
        <authorList>
            <person name="Schulz F."/>
            <person name="Roux S."/>
            <person name="Paez-Espino D."/>
            <person name="Jungbluth S."/>
            <person name="Walsh D.A."/>
            <person name="Denef V.J."/>
            <person name="McMahon K.D."/>
            <person name="Konstantinidis K.T."/>
            <person name="Eloe-Fadrosh E.A."/>
            <person name="Kyrpides N.C."/>
            <person name="Woyke T."/>
        </authorList>
    </citation>
    <scope>NUCLEOTIDE SEQUENCE</scope>
    <source>
        <strain evidence="1">GVMAG-M-3300027770-17</strain>
    </source>
</reference>
<dbReference type="EMBL" id="MN740468">
    <property type="protein sequence ID" value="QHU28036.1"/>
    <property type="molecule type" value="Genomic_DNA"/>
</dbReference>
<protein>
    <submittedName>
        <fullName evidence="1">Uncharacterized protein</fullName>
    </submittedName>
</protein>
<accession>A0A6C0LAP7</accession>
<dbReference type="AlphaFoldDB" id="A0A6C0LAP7"/>
<proteinExistence type="predicted"/>
<organism evidence="1">
    <name type="scientific">viral metagenome</name>
    <dbReference type="NCBI Taxonomy" id="1070528"/>
    <lineage>
        <taxon>unclassified sequences</taxon>
        <taxon>metagenomes</taxon>
        <taxon>organismal metagenomes</taxon>
    </lineage>
</organism>